<dbReference type="Pfam" id="PF00067">
    <property type="entry name" value="p450"/>
    <property type="match status" value="1"/>
</dbReference>
<dbReference type="Gene3D" id="1.10.630.10">
    <property type="entry name" value="Cytochrome P450"/>
    <property type="match status" value="1"/>
</dbReference>
<evidence type="ECO:0000313" key="8">
    <source>
        <dbReference type="Proteomes" id="UP000244855"/>
    </source>
</evidence>
<keyword evidence="6" id="KW-0503">Monooxygenase</keyword>
<evidence type="ECO:0000256" key="4">
    <source>
        <dbReference type="ARBA" id="ARBA00023004"/>
    </source>
</evidence>
<dbReference type="GO" id="GO:0004497">
    <property type="term" value="F:monooxygenase activity"/>
    <property type="evidence" value="ECO:0007669"/>
    <property type="project" value="UniProtKB-KW"/>
</dbReference>
<dbReference type="PANTHER" id="PTHR24305">
    <property type="entry name" value="CYTOCHROME P450"/>
    <property type="match status" value="1"/>
</dbReference>
<dbReference type="PRINTS" id="PR00385">
    <property type="entry name" value="P450"/>
</dbReference>
<feature type="binding site" description="axial binding residue" evidence="5">
    <location>
        <position position="501"/>
    </location>
    <ligand>
        <name>heme</name>
        <dbReference type="ChEBI" id="CHEBI:30413"/>
    </ligand>
    <ligandPart>
        <name>Fe</name>
        <dbReference type="ChEBI" id="CHEBI:18248"/>
    </ligandPart>
</feature>
<dbReference type="PROSITE" id="PS00086">
    <property type="entry name" value="CYTOCHROME_P450"/>
    <property type="match status" value="1"/>
</dbReference>
<evidence type="ECO:0000313" key="7">
    <source>
        <dbReference type="EMBL" id="PVI00347.1"/>
    </source>
</evidence>
<comment type="similarity">
    <text evidence="2 6">Belongs to the cytochrome P450 family.</text>
</comment>
<dbReference type="EMBL" id="KZ805375">
    <property type="protein sequence ID" value="PVI00347.1"/>
    <property type="molecule type" value="Genomic_DNA"/>
</dbReference>
<dbReference type="STRING" id="97972.A0A2V1DQA0"/>
<sequence>MPTTDLIPMLPYILLSLPLLHLLYTHTSNPLRLIPAAHPLAPWTSLWIAYIRWRGRENATLKDAHARYGAVVCLGPREVSVNCVVGGIREVYAGGFAKGEEGGEEGRGEGFNWYAFFGNYGGIPNMFSTGANKPHSTRKRMLSNIYSKSTILSSPPLLTSTHRILATRFLPLLATPPPPFTPTPSTPTILNITPIINAATMDIVTAYIFGLASSSNLLQKTDELMWFLDLYNSRRSFNFWPQEFPRVTAWVGGWWRLVPRWVDEANGGIERWTLGMCEGAAGVVEALQEKREGGETTVEVQDVPVVYQQLSTSIAKDVSKKTASPSNNDDVTETIKLTVASELLDHLAAGFDTSSITLTYAIHELSTHPAIQSELRRELLSLTSPPSSLPPPKTIDALPFLNAVVHETLRLHPAIPGPQPRVTPPQGCKLGDGSSGVLGGGGEYYVPGGVRVSASAGLLHMNEEVFEEPEEWRPERWLGKEGLSKEGKRWFWAFGSGGRMCIGSHLALYQMKYILYSLYTTYATSIVDDTGIEQIDAYTAPPASDQLIIKLTKV</sequence>
<dbReference type="PANTHER" id="PTHR24305:SF166">
    <property type="entry name" value="CYTOCHROME P450 12A4, MITOCHONDRIAL-RELATED"/>
    <property type="match status" value="1"/>
</dbReference>
<organism evidence="7 8">
    <name type="scientific">Periconia macrospinosa</name>
    <dbReference type="NCBI Taxonomy" id="97972"/>
    <lineage>
        <taxon>Eukaryota</taxon>
        <taxon>Fungi</taxon>
        <taxon>Dikarya</taxon>
        <taxon>Ascomycota</taxon>
        <taxon>Pezizomycotina</taxon>
        <taxon>Dothideomycetes</taxon>
        <taxon>Pleosporomycetidae</taxon>
        <taxon>Pleosporales</taxon>
        <taxon>Massarineae</taxon>
        <taxon>Periconiaceae</taxon>
        <taxon>Periconia</taxon>
    </lineage>
</organism>
<dbReference type="GO" id="GO:0016705">
    <property type="term" value="F:oxidoreductase activity, acting on paired donors, with incorporation or reduction of molecular oxygen"/>
    <property type="evidence" value="ECO:0007669"/>
    <property type="project" value="InterPro"/>
</dbReference>
<gene>
    <name evidence="7" type="ORF">DM02DRAFT_614443</name>
</gene>
<dbReference type="Proteomes" id="UP000244855">
    <property type="component" value="Unassembled WGS sequence"/>
</dbReference>
<evidence type="ECO:0000256" key="3">
    <source>
        <dbReference type="ARBA" id="ARBA00022723"/>
    </source>
</evidence>
<dbReference type="GO" id="GO:0020037">
    <property type="term" value="F:heme binding"/>
    <property type="evidence" value="ECO:0007669"/>
    <property type="project" value="InterPro"/>
</dbReference>
<comment type="cofactor">
    <cofactor evidence="1 5">
        <name>heme</name>
        <dbReference type="ChEBI" id="CHEBI:30413"/>
    </cofactor>
</comment>
<keyword evidence="5 6" id="KW-0349">Heme</keyword>
<dbReference type="InterPro" id="IPR002403">
    <property type="entry name" value="Cyt_P450_E_grp-IV"/>
</dbReference>
<dbReference type="InterPro" id="IPR001128">
    <property type="entry name" value="Cyt_P450"/>
</dbReference>
<dbReference type="SUPFAM" id="SSF48264">
    <property type="entry name" value="Cytochrome P450"/>
    <property type="match status" value="1"/>
</dbReference>
<keyword evidence="4 5" id="KW-0408">Iron</keyword>
<dbReference type="PRINTS" id="PR00465">
    <property type="entry name" value="EP450IV"/>
</dbReference>
<dbReference type="InterPro" id="IPR036396">
    <property type="entry name" value="Cyt_P450_sf"/>
</dbReference>
<dbReference type="InterPro" id="IPR050121">
    <property type="entry name" value="Cytochrome_P450_monoxygenase"/>
</dbReference>
<reference evidence="7 8" key="1">
    <citation type="journal article" date="2018" name="Sci. Rep.">
        <title>Comparative genomics provides insights into the lifestyle and reveals functional heterogeneity of dark septate endophytic fungi.</title>
        <authorList>
            <person name="Knapp D.G."/>
            <person name="Nemeth J.B."/>
            <person name="Barry K."/>
            <person name="Hainaut M."/>
            <person name="Henrissat B."/>
            <person name="Johnson J."/>
            <person name="Kuo A."/>
            <person name="Lim J.H.P."/>
            <person name="Lipzen A."/>
            <person name="Nolan M."/>
            <person name="Ohm R.A."/>
            <person name="Tamas L."/>
            <person name="Grigoriev I.V."/>
            <person name="Spatafora J.W."/>
            <person name="Nagy L.G."/>
            <person name="Kovacs G.M."/>
        </authorList>
    </citation>
    <scope>NUCLEOTIDE SEQUENCE [LARGE SCALE GENOMIC DNA]</scope>
    <source>
        <strain evidence="7 8">DSE2036</strain>
    </source>
</reference>
<name>A0A2V1DQA0_9PLEO</name>
<dbReference type="InterPro" id="IPR017972">
    <property type="entry name" value="Cyt_P450_CS"/>
</dbReference>
<dbReference type="AlphaFoldDB" id="A0A2V1DQA0"/>
<evidence type="ECO:0000256" key="5">
    <source>
        <dbReference type="PIRSR" id="PIRSR602403-1"/>
    </source>
</evidence>
<dbReference type="GO" id="GO:0005506">
    <property type="term" value="F:iron ion binding"/>
    <property type="evidence" value="ECO:0007669"/>
    <property type="project" value="InterPro"/>
</dbReference>
<evidence type="ECO:0000256" key="1">
    <source>
        <dbReference type="ARBA" id="ARBA00001971"/>
    </source>
</evidence>
<evidence type="ECO:0000256" key="2">
    <source>
        <dbReference type="ARBA" id="ARBA00010617"/>
    </source>
</evidence>
<proteinExistence type="inferred from homology"/>
<evidence type="ECO:0000256" key="6">
    <source>
        <dbReference type="RuleBase" id="RU000461"/>
    </source>
</evidence>
<keyword evidence="6" id="KW-0560">Oxidoreductase</keyword>
<dbReference type="OrthoDB" id="1470350at2759"/>
<protein>
    <submittedName>
        <fullName evidence="7">Cytochrome P450</fullName>
    </submittedName>
</protein>
<keyword evidence="3 5" id="KW-0479">Metal-binding</keyword>
<accession>A0A2V1DQA0</accession>
<keyword evidence="8" id="KW-1185">Reference proteome</keyword>